<evidence type="ECO:0000256" key="1">
    <source>
        <dbReference type="ARBA" id="ARBA00000085"/>
    </source>
</evidence>
<dbReference type="Gene3D" id="6.10.340.10">
    <property type="match status" value="1"/>
</dbReference>
<dbReference type="InterPro" id="IPR036097">
    <property type="entry name" value="HisK_dim/P_sf"/>
</dbReference>
<dbReference type="InterPro" id="IPR003660">
    <property type="entry name" value="HAMP_dom"/>
</dbReference>
<gene>
    <name evidence="15" type="ORF">FGL95_18750</name>
</gene>
<evidence type="ECO:0000256" key="5">
    <source>
        <dbReference type="ARBA" id="ARBA00022553"/>
    </source>
</evidence>
<dbReference type="Gene3D" id="3.30.565.10">
    <property type="entry name" value="Histidine kinase-like ATPase, C-terminal domain"/>
    <property type="match status" value="1"/>
</dbReference>
<keyword evidence="9 12" id="KW-1133">Transmembrane helix</keyword>
<dbReference type="PROSITE" id="PS50109">
    <property type="entry name" value="HIS_KIN"/>
    <property type="match status" value="1"/>
</dbReference>
<dbReference type="SMART" id="SM00388">
    <property type="entry name" value="HisKA"/>
    <property type="match status" value="1"/>
</dbReference>
<dbReference type="PANTHER" id="PTHR45436">
    <property type="entry name" value="SENSOR HISTIDINE KINASE YKOH"/>
    <property type="match status" value="1"/>
</dbReference>
<dbReference type="CDD" id="cd00075">
    <property type="entry name" value="HATPase"/>
    <property type="match status" value="1"/>
</dbReference>
<sequence length="450" mass="48070">MAALGLVASGVAVKSVFERSLLQRTDQQLVEAVHTWAKPRMNRPPPVRAPGPDNPPTDFYVRMENSNGQLVLASSRTDAVPDFPASIGDSPVTIGSQGDSGVEWRALKTTTSDGKTEIAINLGENQETVDRLVALQLGIGLVVLSVLGLAAYFVIRRSLRPLVEVEGTAAAIAAGDLKRRVPVRGNKTEIDRLSMALNGMLSQIQRAFAASEDSEAAAKRSEQKMRRFVADASHELRTPLTTIRGFAELYRQGAATDVSTVMKRIEGEASRMGLLVEDLLMLARLDAQRPLERKPVDLLGLASDAVHGARAVAPERKVDLEVVDGPGTMEVLGDEARLRQVLSNLVGNALTHTPPDANVCIRLSTTTENVLVQVIDTGPGLPEHDAAKVFERFYRTDTSRTRESGGTGLGLSIVSAIVASHDGTVTVESVPGKGSTFTVALPHQSGTVSP</sequence>
<comment type="cofactor">
    <cofactor evidence="2">
        <name>a divalent metal cation</name>
        <dbReference type="ChEBI" id="CHEBI:60240"/>
    </cofactor>
</comment>
<evidence type="ECO:0000259" key="14">
    <source>
        <dbReference type="PROSITE" id="PS50885"/>
    </source>
</evidence>
<dbReference type="EMBL" id="VCQU01000006">
    <property type="protein sequence ID" value="NMN97083.1"/>
    <property type="molecule type" value="Genomic_DNA"/>
</dbReference>
<evidence type="ECO:0000256" key="8">
    <source>
        <dbReference type="ARBA" id="ARBA00022777"/>
    </source>
</evidence>
<dbReference type="EC" id="2.7.13.3" evidence="4"/>
<dbReference type="InterPro" id="IPR005467">
    <property type="entry name" value="His_kinase_dom"/>
</dbReference>
<proteinExistence type="predicted"/>
<dbReference type="PANTHER" id="PTHR45436:SF5">
    <property type="entry name" value="SENSOR HISTIDINE KINASE TRCS"/>
    <property type="match status" value="1"/>
</dbReference>
<reference evidence="15 16" key="1">
    <citation type="submission" date="2019-05" db="EMBL/GenBank/DDBJ databases">
        <authorList>
            <person name="Lee S.D."/>
        </authorList>
    </citation>
    <scope>NUCLEOTIDE SEQUENCE [LARGE SCALE GENOMIC DNA]</scope>
    <source>
        <strain evidence="15 16">YC2-7</strain>
    </source>
</reference>
<dbReference type="Pfam" id="PF00672">
    <property type="entry name" value="HAMP"/>
    <property type="match status" value="1"/>
</dbReference>
<dbReference type="InterPro" id="IPR004358">
    <property type="entry name" value="Sig_transdc_His_kin-like_C"/>
</dbReference>
<dbReference type="GO" id="GO:0000155">
    <property type="term" value="F:phosphorelay sensor kinase activity"/>
    <property type="evidence" value="ECO:0007669"/>
    <property type="project" value="InterPro"/>
</dbReference>
<feature type="domain" description="HAMP" evidence="14">
    <location>
        <begin position="156"/>
        <end position="209"/>
    </location>
</feature>
<dbReference type="Pfam" id="PF00512">
    <property type="entry name" value="HisKA"/>
    <property type="match status" value="1"/>
</dbReference>
<dbReference type="SMART" id="SM00387">
    <property type="entry name" value="HATPase_c"/>
    <property type="match status" value="1"/>
</dbReference>
<evidence type="ECO:0000256" key="10">
    <source>
        <dbReference type="ARBA" id="ARBA00023012"/>
    </source>
</evidence>
<name>A0A848KDU4_9NOCA</name>
<dbReference type="CDD" id="cd06225">
    <property type="entry name" value="HAMP"/>
    <property type="match status" value="1"/>
</dbReference>
<protein>
    <recommendedName>
        <fullName evidence="4">histidine kinase</fullName>
        <ecNumber evidence="4">2.7.13.3</ecNumber>
    </recommendedName>
</protein>
<dbReference type="AlphaFoldDB" id="A0A848KDU4"/>
<dbReference type="FunFam" id="1.10.287.130:FF:000001">
    <property type="entry name" value="Two-component sensor histidine kinase"/>
    <property type="match status" value="1"/>
</dbReference>
<comment type="subcellular location">
    <subcellularLocation>
        <location evidence="3">Cell membrane</location>
    </subcellularLocation>
</comment>
<organism evidence="15 16">
    <name type="scientific">Antrihabitans stalactiti</name>
    <dbReference type="NCBI Taxonomy" id="2584121"/>
    <lineage>
        <taxon>Bacteria</taxon>
        <taxon>Bacillati</taxon>
        <taxon>Actinomycetota</taxon>
        <taxon>Actinomycetes</taxon>
        <taxon>Mycobacteriales</taxon>
        <taxon>Nocardiaceae</taxon>
        <taxon>Antrihabitans</taxon>
    </lineage>
</organism>
<comment type="caution">
    <text evidence="15">The sequence shown here is derived from an EMBL/GenBank/DDBJ whole genome shotgun (WGS) entry which is preliminary data.</text>
</comment>
<keyword evidence="16" id="KW-1185">Reference proteome</keyword>
<dbReference type="Proteomes" id="UP000535543">
    <property type="component" value="Unassembled WGS sequence"/>
</dbReference>
<evidence type="ECO:0000259" key="13">
    <source>
        <dbReference type="PROSITE" id="PS50109"/>
    </source>
</evidence>
<dbReference type="PROSITE" id="PS50885">
    <property type="entry name" value="HAMP"/>
    <property type="match status" value="1"/>
</dbReference>
<dbReference type="InterPro" id="IPR003661">
    <property type="entry name" value="HisK_dim/P_dom"/>
</dbReference>
<evidence type="ECO:0000313" key="15">
    <source>
        <dbReference type="EMBL" id="NMN97083.1"/>
    </source>
</evidence>
<reference evidence="15 16" key="2">
    <citation type="submission" date="2020-06" db="EMBL/GenBank/DDBJ databases">
        <title>Antribacter stalactiti gen. nov., sp. nov., a new member of the family Nacardiaceae isolated from a cave.</title>
        <authorList>
            <person name="Kim I.S."/>
        </authorList>
    </citation>
    <scope>NUCLEOTIDE SEQUENCE [LARGE SCALE GENOMIC DNA]</scope>
    <source>
        <strain evidence="15 16">YC2-7</strain>
    </source>
</reference>
<keyword evidence="10" id="KW-0902">Two-component regulatory system</keyword>
<feature type="domain" description="Histidine kinase" evidence="13">
    <location>
        <begin position="231"/>
        <end position="445"/>
    </location>
</feature>
<keyword evidence="6" id="KW-0808">Transferase</keyword>
<dbReference type="SUPFAM" id="SSF158472">
    <property type="entry name" value="HAMP domain-like"/>
    <property type="match status" value="1"/>
</dbReference>
<evidence type="ECO:0000256" key="4">
    <source>
        <dbReference type="ARBA" id="ARBA00012438"/>
    </source>
</evidence>
<evidence type="ECO:0000256" key="12">
    <source>
        <dbReference type="SAM" id="Phobius"/>
    </source>
</evidence>
<dbReference type="GO" id="GO:0005886">
    <property type="term" value="C:plasma membrane"/>
    <property type="evidence" value="ECO:0007669"/>
    <property type="project" value="UniProtKB-SubCell"/>
</dbReference>
<keyword evidence="7 12" id="KW-0812">Transmembrane</keyword>
<dbReference type="GO" id="GO:0005509">
    <property type="term" value="F:calcium ion binding"/>
    <property type="evidence" value="ECO:0007669"/>
    <property type="project" value="UniProtKB-ARBA"/>
</dbReference>
<dbReference type="PRINTS" id="PR00344">
    <property type="entry name" value="BCTRLSENSOR"/>
</dbReference>
<dbReference type="InterPro" id="IPR003594">
    <property type="entry name" value="HATPase_dom"/>
</dbReference>
<evidence type="ECO:0000256" key="3">
    <source>
        <dbReference type="ARBA" id="ARBA00004236"/>
    </source>
</evidence>
<accession>A0A848KDU4</accession>
<keyword evidence="8 15" id="KW-0418">Kinase</keyword>
<dbReference type="FunFam" id="3.30.565.10:FF:000006">
    <property type="entry name" value="Sensor histidine kinase WalK"/>
    <property type="match status" value="1"/>
</dbReference>
<feature type="transmembrane region" description="Helical" evidence="12">
    <location>
        <begin position="133"/>
        <end position="155"/>
    </location>
</feature>
<dbReference type="CDD" id="cd00082">
    <property type="entry name" value="HisKA"/>
    <property type="match status" value="1"/>
</dbReference>
<comment type="catalytic activity">
    <reaction evidence="1">
        <text>ATP + protein L-histidine = ADP + protein N-phospho-L-histidine.</text>
        <dbReference type="EC" id="2.7.13.3"/>
    </reaction>
</comment>
<dbReference type="Pfam" id="PF02518">
    <property type="entry name" value="HATPase_c"/>
    <property type="match status" value="1"/>
</dbReference>
<dbReference type="InterPro" id="IPR036890">
    <property type="entry name" value="HATPase_C_sf"/>
</dbReference>
<dbReference type="SMART" id="SM00304">
    <property type="entry name" value="HAMP"/>
    <property type="match status" value="1"/>
</dbReference>
<evidence type="ECO:0000313" key="16">
    <source>
        <dbReference type="Proteomes" id="UP000535543"/>
    </source>
</evidence>
<evidence type="ECO:0000256" key="9">
    <source>
        <dbReference type="ARBA" id="ARBA00022989"/>
    </source>
</evidence>
<dbReference type="SUPFAM" id="SSF47384">
    <property type="entry name" value="Homodimeric domain of signal transducing histidine kinase"/>
    <property type="match status" value="1"/>
</dbReference>
<dbReference type="SUPFAM" id="SSF55874">
    <property type="entry name" value="ATPase domain of HSP90 chaperone/DNA topoisomerase II/histidine kinase"/>
    <property type="match status" value="1"/>
</dbReference>
<keyword evidence="5" id="KW-0597">Phosphoprotein</keyword>
<evidence type="ECO:0000256" key="7">
    <source>
        <dbReference type="ARBA" id="ARBA00022692"/>
    </source>
</evidence>
<evidence type="ECO:0000256" key="2">
    <source>
        <dbReference type="ARBA" id="ARBA00001968"/>
    </source>
</evidence>
<evidence type="ECO:0000256" key="6">
    <source>
        <dbReference type="ARBA" id="ARBA00022679"/>
    </source>
</evidence>
<dbReference type="Gene3D" id="1.10.287.130">
    <property type="match status" value="1"/>
</dbReference>
<evidence type="ECO:0000256" key="11">
    <source>
        <dbReference type="ARBA" id="ARBA00023136"/>
    </source>
</evidence>
<dbReference type="InterPro" id="IPR050428">
    <property type="entry name" value="TCS_sensor_his_kinase"/>
</dbReference>
<keyword evidence="11 12" id="KW-0472">Membrane</keyword>